<keyword evidence="3" id="KW-0614">Plasmid</keyword>
<keyword evidence="3" id="KW-0378">Hydrolase</keyword>
<dbReference type="PANTHER" id="PTHR43135:SF3">
    <property type="entry name" value="ALPHA-D-RIBOSE 1-METHYLPHOSPHONATE 5-TRIPHOSPHATE DIPHOSPHATASE"/>
    <property type="match status" value="1"/>
</dbReference>
<dbReference type="EMBL" id="CP032326">
    <property type="protein sequence ID" value="QCO00075.1"/>
    <property type="molecule type" value="Genomic_DNA"/>
</dbReference>
<feature type="signal peptide" evidence="1">
    <location>
        <begin position="1"/>
        <end position="25"/>
    </location>
</feature>
<dbReference type="InterPro" id="IPR011059">
    <property type="entry name" value="Metal-dep_hydrolase_composite"/>
</dbReference>
<dbReference type="GO" id="GO:0016810">
    <property type="term" value="F:hydrolase activity, acting on carbon-nitrogen (but not peptide) bonds"/>
    <property type="evidence" value="ECO:0007669"/>
    <property type="project" value="InterPro"/>
</dbReference>
<protein>
    <submittedName>
        <fullName evidence="3">Amidohydrolase family protein</fullName>
    </submittedName>
</protein>
<dbReference type="Pfam" id="PF01979">
    <property type="entry name" value="Amidohydro_1"/>
    <property type="match status" value="1"/>
</dbReference>
<dbReference type="SUPFAM" id="SSF51556">
    <property type="entry name" value="Metallo-dependent hydrolases"/>
    <property type="match status" value="1"/>
</dbReference>
<feature type="domain" description="Amidohydrolase-related" evidence="2">
    <location>
        <begin position="82"/>
        <end position="446"/>
    </location>
</feature>
<geneLocation type="plasmid" evidence="3 4">
    <name>p5</name>
</geneLocation>
<name>A0A4D8PRV5_9PROT</name>
<dbReference type="Proteomes" id="UP000298595">
    <property type="component" value="Plasmid p5"/>
</dbReference>
<evidence type="ECO:0000256" key="1">
    <source>
        <dbReference type="SAM" id="SignalP"/>
    </source>
</evidence>
<proteinExistence type="predicted"/>
<evidence type="ECO:0000259" key="2">
    <source>
        <dbReference type="Pfam" id="PF01979"/>
    </source>
</evidence>
<feature type="chain" id="PRO_5020498406" evidence="1">
    <location>
        <begin position="26"/>
        <end position="449"/>
    </location>
</feature>
<organism evidence="3 4">
    <name type="scientific">Azospirillum argentinense</name>
    <dbReference type="NCBI Taxonomy" id="2970906"/>
    <lineage>
        <taxon>Bacteria</taxon>
        <taxon>Pseudomonadati</taxon>
        <taxon>Pseudomonadota</taxon>
        <taxon>Alphaproteobacteria</taxon>
        <taxon>Rhodospirillales</taxon>
        <taxon>Azospirillaceae</taxon>
        <taxon>Azospirillum</taxon>
    </lineage>
</organism>
<dbReference type="AlphaFoldDB" id="A0A4D8PRV5"/>
<dbReference type="InterPro" id="IPR006680">
    <property type="entry name" value="Amidohydro-rel"/>
</dbReference>
<dbReference type="Gene3D" id="2.30.40.10">
    <property type="entry name" value="Urease, subunit C, domain 1"/>
    <property type="match status" value="1"/>
</dbReference>
<dbReference type="InterPro" id="IPR051781">
    <property type="entry name" value="Metallo-dep_Hydrolase"/>
</dbReference>
<accession>A0A4D8PRV5</accession>
<dbReference type="KEGG" id="aare:D3093_32955"/>
<keyword evidence="1" id="KW-0732">Signal</keyword>
<evidence type="ECO:0000313" key="4">
    <source>
        <dbReference type="Proteomes" id="UP000298595"/>
    </source>
</evidence>
<evidence type="ECO:0000313" key="3">
    <source>
        <dbReference type="EMBL" id="QCO00075.1"/>
    </source>
</evidence>
<dbReference type="InterPro" id="IPR032466">
    <property type="entry name" value="Metal_Hydrolase"/>
</dbReference>
<dbReference type="RefSeq" id="WP_137118788.1">
    <property type="nucleotide sequence ID" value="NZ_CP032326.1"/>
</dbReference>
<sequence length="449" mass="48133">MISRRFFLSSAATATFAGLVRPGFAAPSTTVFDGATILDGQSGELRRNWRLVVSGEAIAAIGPAASVQAPPGAQVVTLDGATVLPGIVSDHVHLGAYHGTTSGPAAQNVDVILQQLALYTDFGVTTVASMGTNSAIVYELRRRIRNGDLRGADFLVADRGIGVPKGAPPVTVGADQLDRPETVDQAREAVRSAVSRGADVIKLWLDDFQGAKLVKMAPEIYSAVIEEAHRNNKQVVAHIYYLEDAKALLRAGADVLGHGVRDQRVDAEFMALMQERGAWYIPTLGVDEAFYRFAEAPNTLDDPFVRKALHPDLVAQFQTSAWRDQQLGNPALPQWKAGLQHNLANTKLLFEQGLNVGFGTDSGAMPLRVPGYGEHRELELLVQAGLTPLQAIRLATEKGAAAMKLHDRGVLLAGKRADFLIVDGDPSQSVSVLRQIRGVWAGGRRVSSA</sequence>
<gene>
    <name evidence="3" type="ORF">D3093_32955</name>
</gene>
<dbReference type="Gene3D" id="3.20.20.140">
    <property type="entry name" value="Metal-dependent hydrolases"/>
    <property type="match status" value="1"/>
</dbReference>
<reference evidence="3 4" key="1">
    <citation type="submission" date="2018-09" db="EMBL/GenBank/DDBJ databases">
        <title>Whole genome based analysis of evolution and adaptive divergence in Indian and Brazilian strains of Azospirillum brasilense.</title>
        <authorList>
            <person name="Singh C."/>
            <person name="Tripathi A.K."/>
        </authorList>
    </citation>
    <scope>NUCLEOTIDE SEQUENCE [LARGE SCALE GENOMIC DNA]</scope>
    <source>
        <strain evidence="3 4">MTCC4035</strain>
        <plasmid evidence="3 4">p5</plasmid>
    </source>
</reference>
<dbReference type="SUPFAM" id="SSF51338">
    <property type="entry name" value="Composite domain of metallo-dependent hydrolases"/>
    <property type="match status" value="1"/>
</dbReference>
<dbReference type="PANTHER" id="PTHR43135">
    <property type="entry name" value="ALPHA-D-RIBOSE 1-METHYLPHOSPHONATE 5-TRIPHOSPHATE DIPHOSPHATASE"/>
    <property type="match status" value="1"/>
</dbReference>